<dbReference type="NCBIfam" id="NF033547">
    <property type="entry name" value="transpos_IS1595"/>
    <property type="match status" value="1"/>
</dbReference>
<sequence length="298" mass="34172">MSRTEEMSFAQMCAQYFNDEHAAVAFMQEKGILHQQRSCVCGKEMVLDQNRPSARWRCTRKICRKEVPLRAGTWLEGTNLPVRKALLFIRAWSDKLTSCAFCKDNFGMNGKAAVEWKLTMREAAAEWMFKNRVVVGGPGLTVEVDESLFSKRKYNRGRVLPQTWVVGGVCRETGECFLARVADRSAATLIDVIKENVAAGSTVITDEWRGYYRLSSEHYTHLRVNHSINFVDRVSGAHTQTVESLWSHAKQGNKIRRGTHRSMLDSYLCEFTWRRRLRPDERPFPKIIEAVAECYPPA</sequence>
<evidence type="ECO:0000259" key="1">
    <source>
        <dbReference type="SMART" id="SM01126"/>
    </source>
</evidence>
<name>A0A5S6Q2J2_TRIMR</name>
<keyword evidence="2" id="KW-1185">Reference proteome</keyword>
<evidence type="ECO:0000313" key="2">
    <source>
        <dbReference type="Proteomes" id="UP000046395"/>
    </source>
</evidence>
<dbReference type="WBParaSite" id="TMUE_0000001453.1">
    <property type="protein sequence ID" value="TMUE_0000001453.1"/>
    <property type="gene ID" value="WBGene00297347"/>
</dbReference>
<accession>A0A5S6Q2J2</accession>
<dbReference type="SMART" id="SM01126">
    <property type="entry name" value="DDE_Tnp_IS1595"/>
    <property type="match status" value="1"/>
</dbReference>
<dbReference type="InterPro" id="IPR024445">
    <property type="entry name" value="Tnp_ISXO2-like"/>
</dbReference>
<dbReference type="PANTHER" id="PTHR47163:SF2">
    <property type="entry name" value="SI:DKEY-17M8.2"/>
    <property type="match status" value="1"/>
</dbReference>
<protein>
    <submittedName>
        <fullName evidence="3">DDE_Tnp_IS1595 domain-containing protein</fullName>
    </submittedName>
</protein>
<dbReference type="Pfam" id="PF12762">
    <property type="entry name" value="DDE_Tnp_IS1595"/>
    <property type="match status" value="1"/>
</dbReference>
<feature type="domain" description="ISXO2-like transposase" evidence="1">
    <location>
        <begin position="134"/>
        <end position="276"/>
    </location>
</feature>
<proteinExistence type="predicted"/>
<dbReference type="Proteomes" id="UP000046395">
    <property type="component" value="Unassembled WGS sequence"/>
</dbReference>
<dbReference type="AlphaFoldDB" id="A0A5S6Q2J2"/>
<dbReference type="InterPro" id="IPR053164">
    <property type="entry name" value="IS1016-like_transposase"/>
</dbReference>
<evidence type="ECO:0000313" key="3">
    <source>
        <dbReference type="WBParaSite" id="TMUE_0000001453.1"/>
    </source>
</evidence>
<organism evidence="2 3">
    <name type="scientific">Trichuris muris</name>
    <name type="common">Mouse whipworm</name>
    <dbReference type="NCBI Taxonomy" id="70415"/>
    <lineage>
        <taxon>Eukaryota</taxon>
        <taxon>Metazoa</taxon>
        <taxon>Ecdysozoa</taxon>
        <taxon>Nematoda</taxon>
        <taxon>Enoplea</taxon>
        <taxon>Dorylaimia</taxon>
        <taxon>Trichinellida</taxon>
        <taxon>Trichuridae</taxon>
        <taxon>Trichuris</taxon>
    </lineage>
</organism>
<dbReference type="PANTHER" id="PTHR47163">
    <property type="entry name" value="DDE_TNP_IS1595 DOMAIN-CONTAINING PROTEIN"/>
    <property type="match status" value="1"/>
</dbReference>
<reference evidence="3" key="1">
    <citation type="submission" date="2019-12" db="UniProtKB">
        <authorList>
            <consortium name="WormBaseParasite"/>
        </authorList>
    </citation>
    <scope>IDENTIFICATION</scope>
</reference>